<feature type="chain" id="PRO_5005892672" evidence="1">
    <location>
        <begin position="22"/>
        <end position="386"/>
    </location>
</feature>
<dbReference type="AlphaFoldDB" id="A0A0N5A4Q4"/>
<dbReference type="InterPro" id="IPR016187">
    <property type="entry name" value="CTDL_fold"/>
</dbReference>
<keyword evidence="4" id="KW-1185">Reference proteome</keyword>
<dbReference type="PROSITE" id="PS50041">
    <property type="entry name" value="C_TYPE_LECTIN_2"/>
    <property type="match status" value="1"/>
</dbReference>
<dbReference type="CDD" id="cd01450">
    <property type="entry name" value="vWFA_subfamily_ECM"/>
    <property type="match status" value="1"/>
</dbReference>
<dbReference type="SUPFAM" id="SSF53300">
    <property type="entry name" value="vWA-like"/>
    <property type="match status" value="1"/>
</dbReference>
<dbReference type="STRING" id="131310.A0A0N5A4Q4"/>
<dbReference type="Pfam" id="PF00092">
    <property type="entry name" value="VWA"/>
    <property type="match status" value="1"/>
</dbReference>
<dbReference type="SMART" id="SM00327">
    <property type="entry name" value="VWA"/>
    <property type="match status" value="1"/>
</dbReference>
<dbReference type="InterPro" id="IPR016186">
    <property type="entry name" value="C-type_lectin-like/link_sf"/>
</dbReference>
<dbReference type="InterPro" id="IPR036465">
    <property type="entry name" value="vWFA_dom_sf"/>
</dbReference>
<dbReference type="InterPro" id="IPR002035">
    <property type="entry name" value="VWF_A"/>
</dbReference>
<feature type="domain" description="VWFA" evidence="3">
    <location>
        <begin position="53"/>
        <end position="242"/>
    </location>
</feature>
<name>A0A0N5A4Q4_PARTI</name>
<evidence type="ECO:0000313" key="5">
    <source>
        <dbReference type="WBParaSite" id="PTRK_0001668200.1"/>
    </source>
</evidence>
<dbReference type="PROSITE" id="PS50234">
    <property type="entry name" value="VWFA"/>
    <property type="match status" value="1"/>
</dbReference>
<proteinExistence type="predicted"/>
<evidence type="ECO:0000313" key="4">
    <source>
        <dbReference type="Proteomes" id="UP000038045"/>
    </source>
</evidence>
<dbReference type="CDD" id="cd00037">
    <property type="entry name" value="CLECT"/>
    <property type="match status" value="1"/>
</dbReference>
<evidence type="ECO:0000259" key="3">
    <source>
        <dbReference type="PROSITE" id="PS50234"/>
    </source>
</evidence>
<feature type="signal peptide" evidence="1">
    <location>
        <begin position="1"/>
        <end position="21"/>
    </location>
</feature>
<accession>A0A0N5A4Q4</accession>
<dbReference type="SUPFAM" id="SSF56436">
    <property type="entry name" value="C-type lectin-like"/>
    <property type="match status" value="1"/>
</dbReference>
<organism evidence="4 5">
    <name type="scientific">Parastrongyloides trichosuri</name>
    <name type="common">Possum-specific nematode worm</name>
    <dbReference type="NCBI Taxonomy" id="131310"/>
    <lineage>
        <taxon>Eukaryota</taxon>
        <taxon>Metazoa</taxon>
        <taxon>Ecdysozoa</taxon>
        <taxon>Nematoda</taxon>
        <taxon>Chromadorea</taxon>
        <taxon>Rhabditida</taxon>
        <taxon>Tylenchina</taxon>
        <taxon>Panagrolaimomorpha</taxon>
        <taxon>Strongyloidoidea</taxon>
        <taxon>Strongyloididae</taxon>
        <taxon>Parastrongyloides</taxon>
    </lineage>
</organism>
<dbReference type="WBParaSite" id="PTRK_0001668200.1">
    <property type="protein sequence ID" value="PTRK_0001668200.1"/>
    <property type="gene ID" value="PTRK_0001668200"/>
</dbReference>
<dbReference type="Pfam" id="PF00059">
    <property type="entry name" value="Lectin_C"/>
    <property type="match status" value="1"/>
</dbReference>
<dbReference type="PANTHER" id="PTHR31024">
    <property type="entry name" value="C-TYPE LECTIN"/>
    <property type="match status" value="1"/>
</dbReference>
<dbReference type="PANTHER" id="PTHR31024:SF3">
    <property type="entry name" value="C-TYPE LECTIN-RELATED"/>
    <property type="match status" value="1"/>
</dbReference>
<dbReference type="Proteomes" id="UP000038045">
    <property type="component" value="Unplaced"/>
</dbReference>
<dbReference type="Gene3D" id="3.10.100.10">
    <property type="entry name" value="Mannose-Binding Protein A, subunit A"/>
    <property type="match status" value="1"/>
</dbReference>
<reference evidence="5" key="1">
    <citation type="submission" date="2017-02" db="UniProtKB">
        <authorList>
            <consortium name="WormBaseParasite"/>
        </authorList>
    </citation>
    <scope>IDENTIFICATION</scope>
</reference>
<evidence type="ECO:0000259" key="2">
    <source>
        <dbReference type="PROSITE" id="PS50041"/>
    </source>
</evidence>
<sequence length="386" mass="42351">MENFTCLFVILFLSSYTSTFSTSLFIHDESGELASISGSKNCTPINKGAAYLDIVIILDSSNGTDYEGFNGQKGNVISLVSELTIGQGDSQVSRVAFITAATEATVISDLNAYNSNVEAIRAVMGLNYYNNTGKGIDIEKALTTAYKVIESSGRGPNFKKVILMYSSAMENDCTNVNSFAETDESPCRTASNIKNKGVTILTVALQYKDGVYNPPANGIASKCFAIKASDFLKRFVDLFTYINCFCFSEFTQFFDTNQCYKAAECLYLENTPTGYTVAQQIAALSNGTLVDIRSEMKQNFVMKFASGSLPVFIGLNQIKNHNVWLWDTGYTLSGYDHFYTNNANVTDKCALLDTNGYWYNTVCSPYLGAQAYIYQVNACDAGNFCA</sequence>
<feature type="domain" description="C-type lectin" evidence="2">
    <location>
        <begin position="261"/>
        <end position="364"/>
    </location>
</feature>
<dbReference type="SMART" id="SM00034">
    <property type="entry name" value="CLECT"/>
    <property type="match status" value="1"/>
</dbReference>
<evidence type="ECO:0000256" key="1">
    <source>
        <dbReference type="SAM" id="SignalP"/>
    </source>
</evidence>
<dbReference type="InterPro" id="IPR001304">
    <property type="entry name" value="C-type_lectin-like"/>
</dbReference>
<keyword evidence="1" id="KW-0732">Signal</keyword>
<protein>
    <submittedName>
        <fullName evidence="5">C-type LECtin</fullName>
    </submittedName>
</protein>
<dbReference type="Gene3D" id="3.40.50.410">
    <property type="entry name" value="von Willebrand factor, type A domain"/>
    <property type="match status" value="1"/>
</dbReference>